<protein>
    <submittedName>
        <fullName evidence="1">Uncharacterized protein</fullName>
    </submittedName>
</protein>
<sequence length="71" mass="7861">MGLDLGRKTAIFTEAKVLSTTFQLKRLVQGILHQTTSFWKQDTGRLALQTNESLRLCAESPSPAHLSCPMS</sequence>
<dbReference type="InParanoid" id="A0A287B2U2"/>
<reference evidence="1" key="3">
    <citation type="submission" date="2025-08" db="UniProtKB">
        <authorList>
            <consortium name="Ensembl"/>
        </authorList>
    </citation>
    <scope>IDENTIFICATION</scope>
</reference>
<organism evidence="1 2">
    <name type="scientific">Sus scrofa</name>
    <name type="common">Pig</name>
    <dbReference type="NCBI Taxonomy" id="9823"/>
    <lineage>
        <taxon>Eukaryota</taxon>
        <taxon>Metazoa</taxon>
        <taxon>Chordata</taxon>
        <taxon>Craniata</taxon>
        <taxon>Vertebrata</taxon>
        <taxon>Euteleostomi</taxon>
        <taxon>Mammalia</taxon>
        <taxon>Eutheria</taxon>
        <taxon>Laurasiatheria</taxon>
        <taxon>Artiodactyla</taxon>
        <taxon>Suina</taxon>
        <taxon>Suidae</taxon>
        <taxon>Sus</taxon>
    </lineage>
</organism>
<dbReference type="Proteomes" id="UP000008227">
    <property type="component" value="Chromosome 13"/>
</dbReference>
<reference evidence="1" key="4">
    <citation type="submission" date="2025-09" db="UniProtKB">
        <authorList>
            <consortium name="Ensembl"/>
        </authorList>
    </citation>
    <scope>IDENTIFICATION</scope>
</reference>
<reference evidence="2" key="1">
    <citation type="submission" date="2009-11" db="EMBL/GenBank/DDBJ databases">
        <authorList>
            <consortium name="Porcine genome sequencing project"/>
        </authorList>
    </citation>
    <scope>NUCLEOTIDE SEQUENCE [LARGE SCALE GENOMIC DNA]</scope>
    <source>
        <strain evidence="2">Duroc</strain>
    </source>
</reference>
<dbReference type="Ensembl" id="ENSSSCT00000044537.2">
    <property type="protein sequence ID" value="ENSSSCP00000050462.2"/>
    <property type="gene ID" value="ENSSSCG00000034115.2"/>
</dbReference>
<evidence type="ECO:0000313" key="1">
    <source>
        <dbReference type="Ensembl" id="ENSSSCP00000050462.2"/>
    </source>
</evidence>
<evidence type="ECO:0000313" key="2">
    <source>
        <dbReference type="Proteomes" id="UP000008227"/>
    </source>
</evidence>
<proteinExistence type="predicted"/>
<keyword evidence="2" id="KW-1185">Reference proteome</keyword>
<accession>A0A287B2U2</accession>
<dbReference type="AlphaFoldDB" id="A0A287B2U2"/>
<name>A0A287B2U2_PIG</name>
<reference evidence="1" key="2">
    <citation type="journal article" date="2020" name="Gigascience">
        <title>An improved pig reference genome sequence to enable pig genetics and genomics research.</title>
        <authorList>
            <person name="Warr A."/>
            <person name="Affara N."/>
            <person name="Aken B."/>
            <person name="Beiki H."/>
            <person name="Bickhart D.M."/>
            <person name="Billis K."/>
            <person name="Chow W."/>
            <person name="Eory L."/>
            <person name="Finlayson H.A."/>
            <person name="Flicek P."/>
            <person name="Giron C.G."/>
            <person name="Griffin D.K."/>
            <person name="Hall R."/>
            <person name="Hannum G."/>
            <person name="Hourlier T."/>
            <person name="Howe K."/>
            <person name="Hume D.A."/>
            <person name="Izuogu O."/>
            <person name="Kim K."/>
            <person name="Koren S."/>
            <person name="Liu H."/>
            <person name="Manchanda N."/>
            <person name="Martin F.J."/>
            <person name="Nonneman D.J."/>
            <person name="O'Connor R.E."/>
            <person name="Phillippy A.M."/>
            <person name="Rohrer G.A."/>
            <person name="Rosen B.D."/>
            <person name="Rund L.A."/>
            <person name="Sargent C.A."/>
            <person name="Schook L.B."/>
            <person name="Schroeder S.G."/>
            <person name="Schwartz A.S."/>
            <person name="Skinner B.M."/>
            <person name="Talbot R."/>
            <person name="Tseng E."/>
            <person name="Tuggle C.K."/>
            <person name="Watson M."/>
            <person name="Smith T.P.L."/>
            <person name="Archibald A.L."/>
        </authorList>
    </citation>
    <scope>NUCLEOTIDE SEQUENCE [LARGE SCALE GENOMIC DNA]</scope>
    <source>
        <strain evidence="1">Duroc</strain>
    </source>
</reference>